<dbReference type="Pfam" id="PF14559">
    <property type="entry name" value="TPR_19"/>
    <property type="match status" value="1"/>
</dbReference>
<feature type="repeat" description="TPR" evidence="1">
    <location>
        <begin position="108"/>
        <end position="141"/>
    </location>
</feature>
<organism evidence="4">
    <name type="scientific">Planktothricoides raciborskii GIHE-MW2</name>
    <dbReference type="NCBI Taxonomy" id="2792601"/>
    <lineage>
        <taxon>Bacteria</taxon>
        <taxon>Bacillati</taxon>
        <taxon>Cyanobacteriota</taxon>
        <taxon>Cyanophyceae</taxon>
        <taxon>Oscillatoriophycideae</taxon>
        <taxon>Oscillatoriales</taxon>
        <taxon>Oscillatoriaceae</taxon>
        <taxon>Planktothricoides</taxon>
    </lineage>
</organism>
<evidence type="ECO:0000259" key="3">
    <source>
        <dbReference type="Pfam" id="PF00534"/>
    </source>
</evidence>
<keyword evidence="1" id="KW-0802">TPR repeat</keyword>
<dbReference type="Pfam" id="PF01075">
    <property type="entry name" value="Glyco_transf_9"/>
    <property type="match status" value="1"/>
</dbReference>
<dbReference type="Pfam" id="PF00534">
    <property type="entry name" value="Glycos_transf_1"/>
    <property type="match status" value="1"/>
</dbReference>
<dbReference type="PANTHER" id="PTHR44366">
    <property type="entry name" value="UDP-N-ACETYLGLUCOSAMINE--PEPTIDE N-ACETYLGLUCOSAMINYLTRANSFERASE 110 KDA SUBUNIT"/>
    <property type="match status" value="1"/>
</dbReference>
<feature type="repeat" description="TPR" evidence="1">
    <location>
        <begin position="648"/>
        <end position="681"/>
    </location>
</feature>
<dbReference type="CDD" id="cd03801">
    <property type="entry name" value="GT4_PimA-like"/>
    <property type="match status" value="1"/>
</dbReference>
<dbReference type="PROSITE" id="PS50293">
    <property type="entry name" value="TPR_REGION"/>
    <property type="match status" value="3"/>
</dbReference>
<dbReference type="InterPro" id="IPR019734">
    <property type="entry name" value="TPR_rpt"/>
</dbReference>
<evidence type="ECO:0000256" key="1">
    <source>
        <dbReference type="PROSITE-ProRule" id="PRU00339"/>
    </source>
</evidence>
<reference evidence="4" key="1">
    <citation type="submission" date="2024-07" db="EMBL/GenBank/DDBJ databases">
        <authorList>
            <person name="Kim Y.J."/>
            <person name="Jeong J.Y."/>
        </authorList>
    </citation>
    <scope>NUCLEOTIDE SEQUENCE</scope>
    <source>
        <strain evidence="4">GIHE-MW2</strain>
    </source>
</reference>
<dbReference type="PANTHER" id="PTHR44366:SF1">
    <property type="entry name" value="UDP-N-ACETYLGLUCOSAMINE--PEPTIDE N-ACETYLGLUCOSAMINYLTRANSFERASE 110 KDA SUBUNIT"/>
    <property type="match status" value="1"/>
</dbReference>
<sequence length="1602" mass="180282">MDFQKISELLNQGRSQHEAGRRQEAIQFYRQVLDCQPHNLEALNNLAIALKQEKQFTEAIALLRQALTIEPNAPYLHNNLANILWQENQLEAAKAHYQQALTANPNYADAWYGLGNVFASLGELDRAINSYQQALSRNPNYPETYNNLGNVLQAQGKLKEALNCYKKTLELNPNHPGARWNQGFTLLLAGDLQRGFTEYEWRWQMRGGNFRSPRNFPQPLWDGSDILGKRILLHCEQGFGDTIQFVRYVDLVKQRVGEFGRVILECPKPLFRLCESLLRLDQLILEGHALPEFDVYAPLMSLPRILGTTLATIPADIPYLYAEDIPTSFYLFKKEAAVREVPLKIGIVWAGNPFYPGDRSRYRACSPQHFLQLLDYKIAANLPIQLYSLQKEVTEAELSLLSANNIRDIGSKLKDFADTANAIAPLDLVISVDTAVAHLAGAMGKPVWVLLPFAPDWRWMLNRVDSPWYPSIMRLFRQPKPGDWEGVFDRVKLALKDLINPTGKGEVFGQKIDNSPAEINRHNASPLKSLHIPGLSADETESDRLHKQGVSAYQAGNLSEAIAYYSQVLEINPNYAKTHNNLAVALKQQGNLLEAIDHYRQAVKFGNASELPLPTIYHNLAVTLEEICEFAEAISAYQSAINLSPNFAEAHYNLARLLENAGQTEAAIWHYREAIKYQPNFAQAYSNLGNILKNIDQLAEAINCYEQAIAIKPDYAEAHWNLGISLLITGDLRWGFAEYEWRWETADFPRRSFPQPLWDGTPLNGKTILLYSEQGFGDQIQFIRYVALVAQQGGRIIVECPQPLARLFETVPCVQQIVIKGEPLPEFDWHCPLMSLPHIFGTTLETIPTQIPYLFPPIVIPLFLQEGLTPVIPAKAGIQESQGGEAFAALNSEESNNFNRECFAPTPVIPAKAGIQKSQEGEAFAALNSGKTNNFNRECFAPTPVIPAKAGIQKSQEGEAFAALNSEESNNFNRECFAPKSNFQIGIVWAGNPNHKQDALRSCDLRYFLPLLNLPEVKLYSLQKGDRVKDIETIASEIKTDLCNIENLDSQLNDFADTAAIVAQLDLVITVDTAIAHLAGAMGKPVWLLLGNHQDWRWMQEREDSPWYPTMRLFRLSKSGDWDELFQRVFAAIEATLTEWRNSPDSYEVEGKNLQQIIAQQPDYEEISDRGLPREDEARSPEDRPYNLSPIYAHLTSSTPMNLSSNSRLRLGLGWQLSQMTGWGIYGMNLTLQLLKSPSVSSGFYPVLLTPPAINPAELNPLYRALLQPVFSNYQKLQELISRNPGKQIACDFPVIHALGKNLTSLDIPRGNKNIGVIFLEDTNMTAEARLNAEKYDLIIAGSTWNEKLLKYHGINHVCTVQQGIDPTIFHHAPKSNLWSDRFVIFSGGKLEFRKGQDIVIAAFKEFHRRHPEALLITAWHNFWPQYMQGLEQAGNVVGLPEVGENNQIKIAEWLIANGLPPDSFIDLGIVPNHQIGQILREADVAIFTSRCEGGTNLAAMETMACGIPTILSANTGHLDLIHDHHCYALSRQRPVQPTPHFFTGVVGWGESEVSEAISALERVYVNRREAQQKGLKAAKFMENWTWEKQVKRFLAKVEDIL</sequence>
<dbReference type="SUPFAM" id="SSF48452">
    <property type="entry name" value="TPR-like"/>
    <property type="match status" value="2"/>
</dbReference>
<dbReference type="GO" id="GO:0097363">
    <property type="term" value="F:protein O-acetylglucosaminyltransferase activity"/>
    <property type="evidence" value="ECO:0007669"/>
    <property type="project" value="TreeGrafter"/>
</dbReference>
<protein>
    <submittedName>
        <fullName evidence="4">Tetratricopeptide repeat protein</fullName>
    </submittedName>
</protein>
<dbReference type="RefSeq" id="WP_354634725.1">
    <property type="nucleotide sequence ID" value="NZ_CP159837.1"/>
</dbReference>
<feature type="compositionally biased region" description="Basic and acidic residues" evidence="2">
    <location>
        <begin position="1167"/>
        <end position="1184"/>
    </location>
</feature>
<feature type="repeat" description="TPR" evidence="1">
    <location>
        <begin position="682"/>
        <end position="715"/>
    </location>
</feature>
<feature type="repeat" description="TPR" evidence="1">
    <location>
        <begin position="74"/>
        <end position="107"/>
    </location>
</feature>
<dbReference type="InterPro" id="IPR002201">
    <property type="entry name" value="Glyco_trans_9"/>
</dbReference>
<dbReference type="GO" id="GO:0006493">
    <property type="term" value="P:protein O-linked glycosylation"/>
    <property type="evidence" value="ECO:0007669"/>
    <property type="project" value="InterPro"/>
</dbReference>
<proteinExistence type="predicted"/>
<dbReference type="InterPro" id="IPR011990">
    <property type="entry name" value="TPR-like_helical_dom_sf"/>
</dbReference>
<feature type="repeat" description="TPR" evidence="1">
    <location>
        <begin position="542"/>
        <end position="575"/>
    </location>
</feature>
<dbReference type="InterPro" id="IPR001296">
    <property type="entry name" value="Glyco_trans_1"/>
</dbReference>
<feature type="domain" description="Glycosyl transferase family 1" evidence="3">
    <location>
        <begin position="1375"/>
        <end position="1526"/>
    </location>
</feature>
<dbReference type="EMBL" id="CP159837">
    <property type="protein sequence ID" value="XCM34951.1"/>
    <property type="molecule type" value="Genomic_DNA"/>
</dbReference>
<dbReference type="InterPro" id="IPR037919">
    <property type="entry name" value="OGT"/>
</dbReference>
<name>A0AAU8J744_9CYAN</name>
<feature type="region of interest" description="Disordered" evidence="2">
    <location>
        <begin position="1165"/>
        <end position="1184"/>
    </location>
</feature>
<dbReference type="SUPFAM" id="SSF53756">
    <property type="entry name" value="UDP-Glycosyltransferase/glycogen phosphorylase"/>
    <property type="match status" value="3"/>
</dbReference>
<gene>
    <name evidence="4" type="ORF">ABWT76_003595</name>
</gene>
<accession>A0AAU8J744</accession>
<dbReference type="Gene3D" id="3.40.50.2000">
    <property type="entry name" value="Glycogen Phosphorylase B"/>
    <property type="match status" value="3"/>
</dbReference>
<dbReference type="SMART" id="SM00028">
    <property type="entry name" value="TPR"/>
    <property type="match status" value="10"/>
</dbReference>
<feature type="repeat" description="TPR" evidence="1">
    <location>
        <begin position="142"/>
        <end position="175"/>
    </location>
</feature>
<dbReference type="PROSITE" id="PS50005">
    <property type="entry name" value="TPR"/>
    <property type="match status" value="9"/>
</dbReference>
<feature type="repeat" description="TPR" evidence="1">
    <location>
        <begin position="614"/>
        <end position="647"/>
    </location>
</feature>
<dbReference type="Gene3D" id="1.25.40.10">
    <property type="entry name" value="Tetratricopeptide repeat domain"/>
    <property type="match status" value="5"/>
</dbReference>
<evidence type="ECO:0000313" key="4">
    <source>
        <dbReference type="EMBL" id="XCM34951.1"/>
    </source>
</evidence>
<dbReference type="Pfam" id="PF13414">
    <property type="entry name" value="TPR_11"/>
    <property type="match status" value="4"/>
</dbReference>
<dbReference type="InterPro" id="IPR006597">
    <property type="entry name" value="Sel1-like"/>
</dbReference>
<feature type="repeat" description="TPR" evidence="1">
    <location>
        <begin position="6"/>
        <end position="39"/>
    </location>
</feature>
<evidence type="ECO:0000256" key="2">
    <source>
        <dbReference type="SAM" id="MobiDB-lite"/>
    </source>
</evidence>
<feature type="repeat" description="TPR" evidence="1">
    <location>
        <begin position="40"/>
        <end position="73"/>
    </location>
</feature>
<dbReference type="SMART" id="SM00671">
    <property type="entry name" value="SEL1"/>
    <property type="match status" value="4"/>
</dbReference>